<name>A0AAD7ZMZ3_DIPPU</name>
<feature type="compositionally biased region" description="Polar residues" evidence="2">
    <location>
        <begin position="212"/>
        <end position="224"/>
    </location>
</feature>
<evidence type="ECO:0000256" key="1">
    <source>
        <dbReference type="SAM" id="Coils"/>
    </source>
</evidence>
<evidence type="ECO:0000259" key="3">
    <source>
        <dbReference type="PROSITE" id="PS52052"/>
    </source>
</evidence>
<feature type="region of interest" description="Disordered" evidence="2">
    <location>
        <begin position="212"/>
        <end position="238"/>
    </location>
</feature>
<evidence type="ECO:0000256" key="2">
    <source>
        <dbReference type="SAM" id="MobiDB-lite"/>
    </source>
</evidence>
<dbReference type="PANTHER" id="PTHR21656">
    <property type="entry name" value="MALE-SPECIFIC LETHAL-1 PROTEIN"/>
    <property type="match status" value="1"/>
</dbReference>
<dbReference type="GO" id="GO:0003682">
    <property type="term" value="F:chromatin binding"/>
    <property type="evidence" value="ECO:0007669"/>
    <property type="project" value="TreeGrafter"/>
</dbReference>
<feature type="coiled-coil region" evidence="1">
    <location>
        <begin position="96"/>
        <end position="130"/>
    </location>
</feature>
<feature type="region of interest" description="Disordered" evidence="2">
    <location>
        <begin position="450"/>
        <end position="469"/>
    </location>
</feature>
<reference evidence="4" key="2">
    <citation type="submission" date="2023-05" db="EMBL/GenBank/DDBJ databases">
        <authorList>
            <person name="Fouks B."/>
        </authorList>
    </citation>
    <scope>NUCLEOTIDE SEQUENCE</scope>
    <source>
        <strain evidence="4">Stay&amp;Tobe</strain>
        <tissue evidence="4">Testes</tissue>
    </source>
</reference>
<evidence type="ECO:0000313" key="4">
    <source>
        <dbReference type="EMBL" id="KAJ9583321.1"/>
    </source>
</evidence>
<feature type="compositionally biased region" description="Polar residues" evidence="2">
    <location>
        <begin position="450"/>
        <end position="460"/>
    </location>
</feature>
<keyword evidence="1" id="KW-0175">Coiled coil</keyword>
<dbReference type="Proteomes" id="UP001233999">
    <property type="component" value="Unassembled WGS sequence"/>
</dbReference>
<keyword evidence="5" id="KW-1185">Reference proteome</keyword>
<dbReference type="AlphaFoldDB" id="A0AAD7ZMZ3"/>
<dbReference type="PANTHER" id="PTHR21656:SF2">
    <property type="entry name" value="MALE-SPECIFIC LETHAL 1 HOMOLOG"/>
    <property type="match status" value="1"/>
</dbReference>
<proteinExistence type="predicted"/>
<dbReference type="SMART" id="SM01300">
    <property type="entry name" value="PEHE"/>
    <property type="match status" value="1"/>
</dbReference>
<organism evidence="4 5">
    <name type="scientific">Diploptera punctata</name>
    <name type="common">Pacific beetle cockroach</name>
    <dbReference type="NCBI Taxonomy" id="6984"/>
    <lineage>
        <taxon>Eukaryota</taxon>
        <taxon>Metazoa</taxon>
        <taxon>Ecdysozoa</taxon>
        <taxon>Arthropoda</taxon>
        <taxon>Hexapoda</taxon>
        <taxon>Insecta</taxon>
        <taxon>Pterygota</taxon>
        <taxon>Neoptera</taxon>
        <taxon>Polyneoptera</taxon>
        <taxon>Dictyoptera</taxon>
        <taxon>Blattodea</taxon>
        <taxon>Blaberoidea</taxon>
        <taxon>Blaberidae</taxon>
        <taxon>Diplopterinae</taxon>
        <taxon>Diploptera</taxon>
    </lineage>
</organism>
<feature type="domain" description="PEHE" evidence="3">
    <location>
        <begin position="323"/>
        <end position="448"/>
    </location>
</feature>
<dbReference type="EMBL" id="JASPKZ010007617">
    <property type="protein sequence ID" value="KAJ9583321.1"/>
    <property type="molecule type" value="Genomic_DNA"/>
</dbReference>
<evidence type="ECO:0000313" key="5">
    <source>
        <dbReference type="Proteomes" id="UP001233999"/>
    </source>
</evidence>
<protein>
    <recommendedName>
        <fullName evidence="3">PEHE domain-containing protein</fullName>
    </recommendedName>
</protein>
<accession>A0AAD7ZMZ3</accession>
<dbReference type="InterPro" id="IPR029332">
    <property type="entry name" value="PEHE_dom"/>
</dbReference>
<dbReference type="PROSITE" id="PS52052">
    <property type="entry name" value="PEHE"/>
    <property type="match status" value="1"/>
</dbReference>
<dbReference type="Pfam" id="PF15275">
    <property type="entry name" value="PEHE"/>
    <property type="match status" value="1"/>
</dbReference>
<reference evidence="4" key="1">
    <citation type="journal article" date="2023" name="IScience">
        <title>Live-bearing cockroach genome reveals convergent evolutionary mechanisms linked to viviparity in insects and beyond.</title>
        <authorList>
            <person name="Fouks B."/>
            <person name="Harrison M.C."/>
            <person name="Mikhailova A.A."/>
            <person name="Marchal E."/>
            <person name="English S."/>
            <person name="Carruthers M."/>
            <person name="Jennings E.C."/>
            <person name="Chiamaka E.L."/>
            <person name="Frigard R.A."/>
            <person name="Pippel M."/>
            <person name="Attardo G.M."/>
            <person name="Benoit J.B."/>
            <person name="Bornberg-Bauer E."/>
            <person name="Tobe S.S."/>
        </authorList>
    </citation>
    <scope>NUCLEOTIDE SEQUENCE</scope>
    <source>
        <strain evidence="4">Stay&amp;Tobe</strain>
    </source>
</reference>
<comment type="caution">
    <text evidence="4">The sequence shown here is derived from an EMBL/GenBank/DDBJ whole genome shotgun (WGS) entry which is preliminary data.</text>
</comment>
<dbReference type="InterPro" id="IPR026711">
    <property type="entry name" value="Msl-1"/>
</dbReference>
<sequence>MSNTSPVLNGENRGGVAEFPTDASINMVAAIHDHISCAKPVQVDPFNSQDTKGGILAYSCEFDHMYASLTDGTTVQKDSAEVKHLKELLLLHLDLIQQQSEQLVTKEKQLSALRQENETLRQRLERMDRRVTLQKHREVSELFVPSSATCTSPPNVPPQTLTTSTPVLVGPLGTSVIECDSETITIPLDAIDSSINSVETVVNNSDVVIETDAQNNATPRSSWDVSKRRRRRESDTVLSGTVSRRKRLASWTSSVNSDVISHDGRNSIIKETSGEHKRIHKKLRTKGAPAKKDAVLTTNTLYYTPVGESDVPWGVEEPKINGHVEVPSWRLKVYTSCYTMEGTENLDDEVFNKRHQRLEIDERRRKRWDVQRIREQRQIERLKQRERASARRCNAGTIGNHSDTEEPLISLWPQLDDAEYVEVTENIPVAAFGLPITKFTASEFSLPWLTSRSKTPSQASTRRRGENKR</sequence>
<gene>
    <name evidence="4" type="ORF">L9F63_022338</name>
</gene>
<dbReference type="Gene3D" id="6.10.250.2000">
    <property type="match status" value="1"/>
</dbReference>
<dbReference type="Gene3D" id="1.20.5.170">
    <property type="match status" value="1"/>
</dbReference>
<dbReference type="GO" id="GO:0072487">
    <property type="term" value="C:MSL complex"/>
    <property type="evidence" value="ECO:0007669"/>
    <property type="project" value="InterPro"/>
</dbReference>